<sequence>MSKCITWIIILGFLFNLSISPVKAQVTYAAYIWESMWVTQNSTPSQNEQDVRNELISEVTKFLDWVNQTNPPKPPGPFYLAQGYQSEDFYWLNPGETVLVLSQTLDFLPQNVRDRVIAYLKYIMTTSNVSPLSFNISANTRHTLLDKNNYRSFYTSLPSELAPGEIQSSVNPVPENLYAVWAFANNVSQYESSISTPKAWDIVNSNWPAVDALYRQAPMTSTIYWDIMAQIGYARMAKKLNKTAPVTYSTAESRANSGYTAGTDFISFYKNTSNSRFCWGNTGIQNWVGIWDYCLFSAIGPNYLFDTSNYFRHDDVNGFAGQWETNKISMFAPEIGRFFHDKIQNTVINDAGYGINRFLATGGTYYDPFWWESKGDKTFGLRDANTAPEGNSENAIMHPSFSWQMFLLKAYVEGAGVDKTRADEMKKYLDTPWALGDNFHIEKLVTLLRMYSTVQWAEVDPRTSTPVVSPPPAVNIKQLISNWLTSTLDQNSDGKVNSVDFAKILLR</sequence>
<reference evidence="1 2" key="1">
    <citation type="journal article" date="2016" name="Nat. Commun.">
        <title>Thousands of microbial genomes shed light on interconnected biogeochemical processes in an aquifer system.</title>
        <authorList>
            <person name="Anantharaman K."/>
            <person name="Brown C.T."/>
            <person name="Hug L.A."/>
            <person name="Sharon I."/>
            <person name="Castelle C.J."/>
            <person name="Probst A.J."/>
            <person name="Thomas B.C."/>
            <person name="Singh A."/>
            <person name="Wilkins M.J."/>
            <person name="Karaoz U."/>
            <person name="Brodie E.L."/>
            <person name="Williams K.H."/>
            <person name="Hubbard S.S."/>
            <person name="Banfield J.F."/>
        </authorList>
    </citation>
    <scope>NUCLEOTIDE SEQUENCE [LARGE SCALE GENOMIC DNA]</scope>
</reference>
<dbReference type="AlphaFoldDB" id="A0A1F7YKS2"/>
<evidence type="ECO:0008006" key="3">
    <source>
        <dbReference type="Google" id="ProtNLM"/>
    </source>
</evidence>
<organism evidence="1 2">
    <name type="scientific">Candidatus Woesebacteria bacterium RIFCSPHIGHO2_01_FULL_39_28</name>
    <dbReference type="NCBI Taxonomy" id="1802496"/>
    <lineage>
        <taxon>Bacteria</taxon>
        <taxon>Candidatus Woeseibacteriota</taxon>
    </lineage>
</organism>
<comment type="caution">
    <text evidence="1">The sequence shown here is derived from an EMBL/GenBank/DDBJ whole genome shotgun (WGS) entry which is preliminary data.</text>
</comment>
<proteinExistence type="predicted"/>
<evidence type="ECO:0000313" key="1">
    <source>
        <dbReference type="EMBL" id="OGM27877.1"/>
    </source>
</evidence>
<name>A0A1F7YKS2_9BACT</name>
<dbReference type="Proteomes" id="UP000178851">
    <property type="component" value="Unassembled WGS sequence"/>
</dbReference>
<evidence type="ECO:0000313" key="2">
    <source>
        <dbReference type="Proteomes" id="UP000178851"/>
    </source>
</evidence>
<protein>
    <recommendedName>
        <fullName evidence="3">EF-hand domain-containing protein</fullName>
    </recommendedName>
</protein>
<gene>
    <name evidence="1" type="ORF">A2627_01960</name>
</gene>
<accession>A0A1F7YKS2</accession>
<dbReference type="EMBL" id="MGGI01000002">
    <property type="protein sequence ID" value="OGM27877.1"/>
    <property type="molecule type" value="Genomic_DNA"/>
</dbReference>